<accession>D1AQU5</accession>
<name>D1AQU5_SEBTE</name>
<dbReference type="PANTHER" id="PTHR43568:SF1">
    <property type="entry name" value="P PROTEIN"/>
    <property type="match status" value="1"/>
</dbReference>
<protein>
    <submittedName>
        <fullName evidence="8">Citrate transporter</fullName>
    </submittedName>
</protein>
<reference evidence="8 9" key="2">
    <citation type="journal article" date="2010" name="Stand. Genomic Sci.">
        <title>Complete genome sequence of Sebaldella termitidis type strain (NCTC 11300).</title>
        <authorList>
            <person name="Harmon-Smith M."/>
            <person name="Celia L."/>
            <person name="Chertkov O."/>
            <person name="Lapidus A."/>
            <person name="Copeland A."/>
            <person name="Glavina Del Rio T."/>
            <person name="Nolan M."/>
            <person name="Lucas S."/>
            <person name="Tice H."/>
            <person name="Cheng J.F."/>
            <person name="Han C."/>
            <person name="Detter J.C."/>
            <person name="Bruce D."/>
            <person name="Goodwin L."/>
            <person name="Pitluck S."/>
            <person name="Pati A."/>
            <person name="Liolios K."/>
            <person name="Ivanova N."/>
            <person name="Mavromatis K."/>
            <person name="Mikhailova N."/>
            <person name="Chen A."/>
            <person name="Palaniappan K."/>
            <person name="Land M."/>
            <person name="Hauser L."/>
            <person name="Chang Y.J."/>
            <person name="Jeffries C.D."/>
            <person name="Brettin T."/>
            <person name="Goker M."/>
            <person name="Beck B."/>
            <person name="Bristow J."/>
            <person name="Eisen J.A."/>
            <person name="Markowitz V."/>
            <person name="Hugenholtz P."/>
            <person name="Kyrpides N.C."/>
            <person name="Klenk H.P."/>
            <person name="Chen F."/>
        </authorList>
    </citation>
    <scope>NUCLEOTIDE SEQUENCE [LARGE SCALE GENOMIC DNA]</scope>
    <source>
        <strain evidence="9">ATCC 33386 / NCTC 11300</strain>
    </source>
</reference>
<dbReference type="Pfam" id="PF03600">
    <property type="entry name" value="CitMHS"/>
    <property type="match status" value="1"/>
</dbReference>
<feature type="transmembrane region" description="Helical" evidence="6">
    <location>
        <begin position="36"/>
        <end position="55"/>
    </location>
</feature>
<dbReference type="InterPro" id="IPR004680">
    <property type="entry name" value="Cit_transptr-like_dom"/>
</dbReference>
<dbReference type="Proteomes" id="UP000000845">
    <property type="component" value="Chromosome"/>
</dbReference>
<dbReference type="eggNOG" id="COG1055">
    <property type="taxonomic scope" value="Bacteria"/>
</dbReference>
<reference evidence="9" key="1">
    <citation type="submission" date="2009-09" db="EMBL/GenBank/DDBJ databases">
        <title>The complete chromosome of Sebaldella termitidis ATCC 33386.</title>
        <authorList>
            <consortium name="US DOE Joint Genome Institute (JGI-PGF)"/>
            <person name="Lucas S."/>
            <person name="Copeland A."/>
            <person name="Lapidus A."/>
            <person name="Glavina del Rio T."/>
            <person name="Dalin E."/>
            <person name="Tice H."/>
            <person name="Bruce D."/>
            <person name="Goodwin L."/>
            <person name="Pitluck S."/>
            <person name="Kyrpides N."/>
            <person name="Mavromatis K."/>
            <person name="Ivanova N."/>
            <person name="Mikhailova N."/>
            <person name="Sims D."/>
            <person name="Meincke L."/>
            <person name="Brettin T."/>
            <person name="Detter J.C."/>
            <person name="Han C."/>
            <person name="Larimer F."/>
            <person name="Land M."/>
            <person name="Hauser L."/>
            <person name="Markowitz V."/>
            <person name="Cheng J.F."/>
            <person name="Hugenholtz P."/>
            <person name="Woyke T."/>
            <person name="Wu D."/>
            <person name="Eisen J.A."/>
        </authorList>
    </citation>
    <scope>NUCLEOTIDE SEQUENCE [LARGE SCALE GENOMIC DNA]</scope>
    <source>
        <strain evidence="9">ATCC 33386 / NCTC 11300</strain>
    </source>
</reference>
<keyword evidence="4 6" id="KW-1133">Transmembrane helix</keyword>
<evidence type="ECO:0000256" key="5">
    <source>
        <dbReference type="ARBA" id="ARBA00023136"/>
    </source>
</evidence>
<evidence type="ECO:0000259" key="7">
    <source>
        <dbReference type="Pfam" id="PF03600"/>
    </source>
</evidence>
<dbReference type="EMBL" id="CP001739">
    <property type="protein sequence ID" value="ACZ10355.1"/>
    <property type="molecule type" value="Genomic_DNA"/>
</dbReference>
<comment type="subcellular location">
    <subcellularLocation>
        <location evidence="1">Membrane</location>
        <topology evidence="1">Multi-pass membrane protein</topology>
    </subcellularLocation>
</comment>
<evidence type="ECO:0000256" key="2">
    <source>
        <dbReference type="ARBA" id="ARBA00022448"/>
    </source>
</evidence>
<dbReference type="HOGENOM" id="CLU_063025_0_0_0"/>
<keyword evidence="2" id="KW-0813">Transport</keyword>
<feature type="transmembrane region" description="Helical" evidence="6">
    <location>
        <begin position="242"/>
        <end position="264"/>
    </location>
</feature>
<dbReference type="GO" id="GO:0016020">
    <property type="term" value="C:membrane"/>
    <property type="evidence" value="ECO:0007669"/>
    <property type="project" value="UniProtKB-SubCell"/>
</dbReference>
<gene>
    <name evidence="8" type="ordered locus">Sterm_3520</name>
</gene>
<feature type="transmembrane region" description="Helical" evidence="6">
    <location>
        <begin position="308"/>
        <end position="332"/>
    </location>
</feature>
<organism evidence="8 9">
    <name type="scientific">Sebaldella termitidis (strain ATCC 33386 / NCTC 11300)</name>
    <dbReference type="NCBI Taxonomy" id="526218"/>
    <lineage>
        <taxon>Bacteria</taxon>
        <taxon>Fusobacteriati</taxon>
        <taxon>Fusobacteriota</taxon>
        <taxon>Fusobacteriia</taxon>
        <taxon>Fusobacteriales</taxon>
        <taxon>Leptotrichiaceae</taxon>
        <taxon>Sebaldella</taxon>
    </lineage>
</organism>
<evidence type="ECO:0000256" key="6">
    <source>
        <dbReference type="SAM" id="Phobius"/>
    </source>
</evidence>
<feature type="transmembrane region" description="Helical" evidence="6">
    <location>
        <begin position="159"/>
        <end position="178"/>
    </location>
</feature>
<dbReference type="KEGG" id="str:Sterm_3520"/>
<evidence type="ECO:0000313" key="9">
    <source>
        <dbReference type="Proteomes" id="UP000000845"/>
    </source>
</evidence>
<dbReference type="AlphaFoldDB" id="D1AQU5"/>
<feature type="transmembrane region" description="Helical" evidence="6">
    <location>
        <begin position="276"/>
        <end position="302"/>
    </location>
</feature>
<feature type="domain" description="Citrate transporter-like" evidence="7">
    <location>
        <begin position="17"/>
        <end position="299"/>
    </location>
</feature>
<feature type="transmembrane region" description="Helical" evidence="6">
    <location>
        <begin position="344"/>
        <end position="365"/>
    </location>
</feature>
<dbReference type="GO" id="GO:0055085">
    <property type="term" value="P:transmembrane transport"/>
    <property type="evidence" value="ECO:0007669"/>
    <property type="project" value="InterPro"/>
</dbReference>
<keyword evidence="5 6" id="KW-0472">Membrane</keyword>
<evidence type="ECO:0000256" key="4">
    <source>
        <dbReference type="ARBA" id="ARBA00022989"/>
    </source>
</evidence>
<feature type="transmembrane region" description="Helical" evidence="6">
    <location>
        <begin position="14"/>
        <end position="29"/>
    </location>
</feature>
<feature type="transmembrane region" description="Helical" evidence="6">
    <location>
        <begin position="198"/>
        <end position="230"/>
    </location>
</feature>
<feature type="transmembrane region" description="Helical" evidence="6">
    <location>
        <begin position="117"/>
        <end position="139"/>
    </location>
</feature>
<keyword evidence="9" id="KW-1185">Reference proteome</keyword>
<keyword evidence="3 6" id="KW-0812">Transmembrane</keyword>
<dbReference type="InterPro" id="IPR051475">
    <property type="entry name" value="Diverse_Ion_Transporter"/>
</dbReference>
<evidence type="ECO:0000256" key="1">
    <source>
        <dbReference type="ARBA" id="ARBA00004141"/>
    </source>
</evidence>
<evidence type="ECO:0000256" key="3">
    <source>
        <dbReference type="ARBA" id="ARBA00022692"/>
    </source>
</evidence>
<dbReference type="PANTHER" id="PTHR43568">
    <property type="entry name" value="P PROTEIN"/>
    <property type="match status" value="1"/>
</dbReference>
<proteinExistence type="predicted"/>
<evidence type="ECO:0000313" key="8">
    <source>
        <dbReference type="EMBL" id="ACZ10355.1"/>
    </source>
</evidence>
<sequence>MNKKMFFNKFQEELVFVVVFFILIVAMIFKMPKLEYIDFKLIFILFDLMIIVYIFEKSRVLESIAMKVLNNSKNLRQLIFSLIILSFFISMLLTNDVALFLIIPLTLIVEIELKKNLIFPVVLITIAANLGSSVTPFGNPQNLFLFLFYNFNIINFLKITLPLGIISFVLLSATLIFIEKKEFKREFPAVHFTSKSKVIYFSILFFILILSIFGLINYILITIILLISVLMFERKALFKIDYFLLLTFVFIFLIVGNISSSVYIKELFDKFITSSNRVYFLSIFSSQIISNVPAAILISHFTDNAKELILGVNIGGIGTLISSLASLISYKLYTKKKNKIEKKVYLKLFIYWNALFLLVLTLFFYKIKFLSIVF</sequence>
<feature type="transmembrane region" description="Helical" evidence="6">
    <location>
        <begin position="75"/>
        <end position="105"/>
    </location>
</feature>